<evidence type="ECO:0000259" key="4">
    <source>
        <dbReference type="PROSITE" id="PS51352"/>
    </source>
</evidence>
<protein>
    <submittedName>
        <fullName evidence="5">Protein disulfide reductase, TlpA family</fullName>
    </submittedName>
</protein>
<dbReference type="InterPro" id="IPR013766">
    <property type="entry name" value="Thioredoxin_domain"/>
</dbReference>
<dbReference type="PROSITE" id="PS00194">
    <property type="entry name" value="THIOREDOXIN_1"/>
    <property type="match status" value="1"/>
</dbReference>
<dbReference type="Gene3D" id="3.40.30.10">
    <property type="entry name" value="Glutaredoxin"/>
    <property type="match status" value="1"/>
</dbReference>
<dbReference type="GO" id="GO:0016491">
    <property type="term" value="F:oxidoreductase activity"/>
    <property type="evidence" value="ECO:0007669"/>
    <property type="project" value="InterPro"/>
</dbReference>
<evidence type="ECO:0000313" key="5">
    <source>
        <dbReference type="EMBL" id="QKF77100.1"/>
    </source>
</evidence>
<evidence type="ECO:0000256" key="3">
    <source>
        <dbReference type="ARBA" id="ARBA00023284"/>
    </source>
</evidence>
<keyword evidence="2" id="KW-0201">Cytochrome c-type biogenesis</keyword>
<accession>A0AAE7BCX3</accession>
<dbReference type="GO" id="GO:0017004">
    <property type="term" value="P:cytochrome complex assembly"/>
    <property type="evidence" value="ECO:0007669"/>
    <property type="project" value="UniProtKB-KW"/>
</dbReference>
<dbReference type="InterPro" id="IPR036249">
    <property type="entry name" value="Thioredoxin-like_sf"/>
</dbReference>
<dbReference type="PANTHER" id="PTHR42852:SF17">
    <property type="entry name" value="THIOREDOXIN-LIKE PROTEIN HI_1115"/>
    <property type="match status" value="1"/>
</dbReference>
<dbReference type="GO" id="GO:0030313">
    <property type="term" value="C:cell envelope"/>
    <property type="evidence" value="ECO:0007669"/>
    <property type="project" value="UniProtKB-SubCell"/>
</dbReference>
<evidence type="ECO:0000256" key="2">
    <source>
        <dbReference type="ARBA" id="ARBA00022748"/>
    </source>
</evidence>
<dbReference type="RefSeq" id="WP_014473838.1">
    <property type="nucleotide sequence ID" value="NZ_CP053835.1"/>
</dbReference>
<evidence type="ECO:0000256" key="1">
    <source>
        <dbReference type="ARBA" id="ARBA00004196"/>
    </source>
</evidence>
<dbReference type="InterPro" id="IPR013740">
    <property type="entry name" value="Redoxin"/>
</dbReference>
<comment type="subcellular location">
    <subcellularLocation>
        <location evidence="1">Cell envelope</location>
    </subcellularLocation>
</comment>
<name>A0AAE7BCX3_9BACT</name>
<dbReference type="Proteomes" id="UP000503313">
    <property type="component" value="Chromosome"/>
</dbReference>
<dbReference type="PANTHER" id="PTHR42852">
    <property type="entry name" value="THIOL:DISULFIDE INTERCHANGE PROTEIN DSBE"/>
    <property type="match status" value="1"/>
</dbReference>
<sequence length="185" mass="21393">MQFKSLAFLSILFILFFTGCDSKDKNENNNETKIEKVDRKTDFQLKTTDNTIIDLKLENDKIILKDYPNKIVLLNFFATWCPPCKAEIPNLVKLQENYKNDFVVISVLLEEMKTNEEILDFIKSFDINYTVVNTPDSFDLAKSLGGIKSIPTMFLVDKNSKIFQKYVGLVPAEMMEIDIKKVLEK</sequence>
<dbReference type="AlphaFoldDB" id="A0AAE7BCX3"/>
<keyword evidence="6" id="KW-1185">Reference proteome</keyword>
<reference evidence="5 6" key="1">
    <citation type="submission" date="2020-05" db="EMBL/GenBank/DDBJ databases">
        <title>Complete genome sequencing of Campylobacter and Arcobacter type strains.</title>
        <authorList>
            <person name="Miller W.G."/>
            <person name="Yee E."/>
        </authorList>
    </citation>
    <scope>NUCLEOTIDE SEQUENCE [LARGE SCALE GENOMIC DNA]</scope>
    <source>
        <strain evidence="5 6">LMG 25694</strain>
    </source>
</reference>
<dbReference type="InterPro" id="IPR017937">
    <property type="entry name" value="Thioredoxin_CS"/>
</dbReference>
<evidence type="ECO:0000313" key="6">
    <source>
        <dbReference type="Proteomes" id="UP000503313"/>
    </source>
</evidence>
<dbReference type="PROSITE" id="PS51257">
    <property type="entry name" value="PROKAR_LIPOPROTEIN"/>
    <property type="match status" value="1"/>
</dbReference>
<dbReference type="Pfam" id="PF08534">
    <property type="entry name" value="Redoxin"/>
    <property type="match status" value="1"/>
</dbReference>
<gene>
    <name evidence="5" type="ORF">ADFLV_1066</name>
</gene>
<dbReference type="KEGG" id="adz:ADFLV_1066"/>
<dbReference type="EMBL" id="CP053835">
    <property type="protein sequence ID" value="QKF77100.1"/>
    <property type="molecule type" value="Genomic_DNA"/>
</dbReference>
<dbReference type="SUPFAM" id="SSF52833">
    <property type="entry name" value="Thioredoxin-like"/>
    <property type="match status" value="1"/>
</dbReference>
<dbReference type="InterPro" id="IPR050553">
    <property type="entry name" value="Thioredoxin_ResA/DsbE_sf"/>
</dbReference>
<proteinExistence type="predicted"/>
<dbReference type="PROSITE" id="PS51352">
    <property type="entry name" value="THIOREDOXIN_2"/>
    <property type="match status" value="1"/>
</dbReference>
<organism evidence="5 6">
    <name type="scientific">Arcobacter defluvii</name>
    <dbReference type="NCBI Taxonomy" id="873191"/>
    <lineage>
        <taxon>Bacteria</taxon>
        <taxon>Pseudomonadati</taxon>
        <taxon>Campylobacterota</taxon>
        <taxon>Epsilonproteobacteria</taxon>
        <taxon>Campylobacterales</taxon>
        <taxon>Arcobacteraceae</taxon>
        <taxon>Arcobacter</taxon>
    </lineage>
</organism>
<dbReference type="CDD" id="cd02966">
    <property type="entry name" value="TlpA_like_family"/>
    <property type="match status" value="1"/>
</dbReference>
<feature type="domain" description="Thioredoxin" evidence="4">
    <location>
        <begin position="34"/>
        <end position="184"/>
    </location>
</feature>
<keyword evidence="3" id="KW-0676">Redox-active center</keyword>